<feature type="transmembrane region" description="Helical" evidence="2">
    <location>
        <begin position="235"/>
        <end position="251"/>
    </location>
</feature>
<feature type="domain" description="PPM-type phosphatase" evidence="3">
    <location>
        <begin position="458"/>
        <end position="674"/>
    </location>
</feature>
<evidence type="ECO:0000313" key="5">
    <source>
        <dbReference type="Proteomes" id="UP000298058"/>
    </source>
</evidence>
<comment type="caution">
    <text evidence="4">The sequence shown here is derived from an EMBL/GenBank/DDBJ whole genome shotgun (WGS) entry which is preliminary data.</text>
</comment>
<gene>
    <name evidence="4" type="ORF">EHS15_09500</name>
</gene>
<dbReference type="InterPro" id="IPR052016">
    <property type="entry name" value="Bact_Sigma-Reg"/>
</dbReference>
<dbReference type="GO" id="GO:0016791">
    <property type="term" value="F:phosphatase activity"/>
    <property type="evidence" value="ECO:0007669"/>
    <property type="project" value="TreeGrafter"/>
</dbReference>
<dbReference type="EMBL" id="RQHW01000032">
    <property type="protein sequence ID" value="TGN19324.1"/>
    <property type="molecule type" value="Genomic_DNA"/>
</dbReference>
<dbReference type="Gene3D" id="3.60.40.10">
    <property type="entry name" value="PPM-type phosphatase domain"/>
    <property type="match status" value="1"/>
</dbReference>
<dbReference type="InterPro" id="IPR036457">
    <property type="entry name" value="PPM-type-like_dom_sf"/>
</dbReference>
<feature type="transmembrane region" description="Helical" evidence="2">
    <location>
        <begin position="301"/>
        <end position="319"/>
    </location>
</feature>
<keyword evidence="2" id="KW-0472">Membrane</keyword>
<dbReference type="OrthoDB" id="311727at2"/>
<dbReference type="SUPFAM" id="SSF81606">
    <property type="entry name" value="PP2C-like"/>
    <property type="match status" value="1"/>
</dbReference>
<proteinExistence type="predicted"/>
<dbReference type="Pfam" id="PF07228">
    <property type="entry name" value="SpoIIE"/>
    <property type="match status" value="1"/>
</dbReference>
<dbReference type="SMART" id="SM00331">
    <property type="entry name" value="PP2C_SIG"/>
    <property type="match status" value="1"/>
</dbReference>
<keyword evidence="2" id="KW-0812">Transmembrane</keyword>
<dbReference type="AlphaFoldDB" id="A0A4R9LY89"/>
<keyword evidence="2" id="KW-1133">Transmembrane helix</keyword>
<feature type="transmembrane region" description="Helical" evidence="2">
    <location>
        <begin position="325"/>
        <end position="344"/>
    </location>
</feature>
<evidence type="ECO:0000313" key="4">
    <source>
        <dbReference type="EMBL" id="TGN19324.1"/>
    </source>
</evidence>
<feature type="transmembrane region" description="Helical" evidence="2">
    <location>
        <begin position="210"/>
        <end position="228"/>
    </location>
</feature>
<dbReference type="Proteomes" id="UP000298058">
    <property type="component" value="Unassembled WGS sequence"/>
</dbReference>
<accession>A0A4R9LY89</accession>
<sequence>MNSADVRKMGKYFRSRILPLFFIFFSFQCNPEGQIKLIAEKGIVSLSEIDFQENKLFSLNGEWEFYWNESYFGYLSKKDTISPEWISVPGSWTDEDRFPKKGKALYRLRIFSKEITGVCGLKVYEFPGSYRLYLNGKLAHENGKYSETPEQSSRSLTRPYLAFPCEKEMNEIVFEVVNEKDEEPGPRRPLLFGSETSVRSVQEYQQMSDTISFGILVFMGLYHIGLFFQRRMDRGSLLFGIFCLLMSFRILVTEEHYLHRFYPDFPSALEWKLDVLSFLVLPPFLTLIFSSFFQKDFNRKILYPVILVSFFLSSLYLITNIEIIFVIYLILALFCGIYLCYVLYLGVRENRVGAKVFLLGWIVFLGTVVFDLLSYANLIRSIYISHLGFLFFIFSQANFLSVKFNFALATAEELTTRLDQKVRERTDNLNKALDLIRSDLNMAKSIQETSLRRKKFRHPYLHFVERSVPHSEIGGDIFDVREIHPGYVRVFLADATGHGVRAAFITMMIISESETILNSKEPPSLILQKINERYTSKYGELNLFFTSFILDFDFINGQIHYSSAGHPTQYLIREGELVPLKTKGKPIGVLSEENYHSVSSELYPKDRIYIFTDGLYEEIDGNGEAFGQGRLEEFLLQNREFSLGQTLEDLFYRIGEFRSGRPSEDDVTFLGFEVEDFLKNHF</sequence>
<keyword evidence="1" id="KW-0378">Hydrolase</keyword>
<feature type="transmembrane region" description="Helical" evidence="2">
    <location>
        <begin position="271"/>
        <end position="289"/>
    </location>
</feature>
<keyword evidence="5" id="KW-1185">Reference proteome</keyword>
<protein>
    <recommendedName>
        <fullName evidence="3">PPM-type phosphatase domain-containing protein</fullName>
    </recommendedName>
</protein>
<dbReference type="InterPro" id="IPR011623">
    <property type="entry name" value="7TMR_DISM_rcpt_extracell_dom1"/>
</dbReference>
<dbReference type="PANTHER" id="PTHR43156:SF2">
    <property type="entry name" value="STAGE II SPORULATION PROTEIN E"/>
    <property type="match status" value="1"/>
</dbReference>
<feature type="transmembrane region" description="Helical" evidence="2">
    <location>
        <begin position="356"/>
        <end position="376"/>
    </location>
</feature>
<evidence type="ECO:0000259" key="3">
    <source>
        <dbReference type="SMART" id="SM00331"/>
    </source>
</evidence>
<organism evidence="4 5">
    <name type="scientific">Leptospira idonii</name>
    <dbReference type="NCBI Taxonomy" id="1193500"/>
    <lineage>
        <taxon>Bacteria</taxon>
        <taxon>Pseudomonadati</taxon>
        <taxon>Spirochaetota</taxon>
        <taxon>Spirochaetia</taxon>
        <taxon>Leptospirales</taxon>
        <taxon>Leptospiraceae</taxon>
        <taxon>Leptospira</taxon>
    </lineage>
</organism>
<dbReference type="Gene3D" id="2.60.120.260">
    <property type="entry name" value="Galactose-binding domain-like"/>
    <property type="match status" value="1"/>
</dbReference>
<dbReference type="Pfam" id="PF07695">
    <property type="entry name" value="7TMR-DISM_7TM"/>
    <property type="match status" value="1"/>
</dbReference>
<dbReference type="InterPro" id="IPR001932">
    <property type="entry name" value="PPM-type_phosphatase-like_dom"/>
</dbReference>
<reference evidence="4" key="1">
    <citation type="journal article" date="2019" name="PLoS Negl. Trop. Dis.">
        <title>Revisiting the worldwide diversity of Leptospira species in the environment.</title>
        <authorList>
            <person name="Vincent A.T."/>
            <person name="Schiettekatte O."/>
            <person name="Bourhy P."/>
            <person name="Veyrier F.J."/>
            <person name="Picardeau M."/>
        </authorList>
    </citation>
    <scope>NUCLEOTIDE SEQUENCE [LARGE SCALE GENOMIC DNA]</scope>
    <source>
        <strain evidence="4">201300427</strain>
    </source>
</reference>
<evidence type="ECO:0000256" key="2">
    <source>
        <dbReference type="SAM" id="Phobius"/>
    </source>
</evidence>
<evidence type="ECO:0000256" key="1">
    <source>
        <dbReference type="ARBA" id="ARBA00022801"/>
    </source>
</evidence>
<name>A0A4R9LY89_9LEPT</name>
<dbReference type="PANTHER" id="PTHR43156">
    <property type="entry name" value="STAGE II SPORULATION PROTEIN E-RELATED"/>
    <property type="match status" value="1"/>
</dbReference>